<evidence type="ECO:0000313" key="4">
    <source>
        <dbReference type="Proteomes" id="UP000326994"/>
    </source>
</evidence>
<evidence type="ECO:0000313" key="3">
    <source>
        <dbReference type="EMBL" id="GEQ86805.1"/>
    </source>
</evidence>
<proteinExistence type="predicted"/>
<dbReference type="EMBL" id="BKCF01000004">
    <property type="protein sequence ID" value="GEQ86805.1"/>
    <property type="molecule type" value="Genomic_DNA"/>
</dbReference>
<dbReference type="AlphaFoldDB" id="A0A5J4G2H8"/>
<reference evidence="3 4" key="1">
    <citation type="submission" date="2019-08" db="EMBL/GenBank/DDBJ databases">
        <title>Ulvibacter marinistellae sp. nov., isolated from a starfish, Patiria pectinifera.</title>
        <authorList>
            <person name="Kawano K."/>
            <person name="Ushijima N."/>
            <person name="Kihara M."/>
            <person name="Itoh H."/>
        </authorList>
    </citation>
    <scope>NUCLEOTIDE SEQUENCE [LARGE SCALE GENOMIC DNA]</scope>
    <source>
        <strain evidence="3 4">KK4</strain>
    </source>
</reference>
<protein>
    <recommendedName>
        <fullName evidence="2">Glycosyl transferase family 1 domain-containing protein</fullName>
    </recommendedName>
</protein>
<dbReference type="InterPro" id="IPR001296">
    <property type="entry name" value="Glyco_trans_1"/>
</dbReference>
<dbReference type="GO" id="GO:0016757">
    <property type="term" value="F:glycosyltransferase activity"/>
    <property type="evidence" value="ECO:0007669"/>
    <property type="project" value="InterPro"/>
</dbReference>
<evidence type="ECO:0000256" key="1">
    <source>
        <dbReference type="ARBA" id="ARBA00022679"/>
    </source>
</evidence>
<accession>A0A5J4G2H8</accession>
<name>A0A5J4G2H8_9FLAO</name>
<gene>
    <name evidence="3" type="ORF">ULMS_23130</name>
</gene>
<sequence length="351" mass="41071">MYNHYLRSGQHPFDIIVCPKGDEEVKGVEYFYISEVGTIDKIKNKFDNKSRFNGYFDALNEVIGKDEKYIIQVVDHSGFIIPLNEHLTENYNRKNFYIQYYYQGFDILYKDERAQPFIKGIDEMFFLTALSYEHYKSYYDAFTMRCAVMHNATNSQQFYRLNSSAKDVLKSELDITSKLVFIWCSQDRPKKGLHLILDVWRRVFTSEIEMQLLIVGVEKEIDLPGVKVIGRVPNHILPQFYQVSDFYLFPSLWKEGFGIVLAEALKCGCYCIASNQGGIPEVLGHGQYGKIIEHPNFIDEWVITINESIKEYSDNGYENPFYTEDFESLYDINVWQEKMNTKIAEAKLNIN</sequence>
<evidence type="ECO:0000259" key="2">
    <source>
        <dbReference type="Pfam" id="PF00534"/>
    </source>
</evidence>
<dbReference type="Gene3D" id="3.40.50.2000">
    <property type="entry name" value="Glycogen Phosphorylase B"/>
    <property type="match status" value="1"/>
</dbReference>
<keyword evidence="1" id="KW-0808">Transferase</keyword>
<dbReference type="PANTHER" id="PTHR46401">
    <property type="entry name" value="GLYCOSYLTRANSFERASE WBBK-RELATED"/>
    <property type="match status" value="1"/>
</dbReference>
<dbReference type="Pfam" id="PF00534">
    <property type="entry name" value="Glycos_transf_1"/>
    <property type="match status" value="1"/>
</dbReference>
<dbReference type="Proteomes" id="UP000326994">
    <property type="component" value="Unassembled WGS sequence"/>
</dbReference>
<dbReference type="SUPFAM" id="SSF53756">
    <property type="entry name" value="UDP-Glycosyltransferase/glycogen phosphorylase"/>
    <property type="match status" value="1"/>
</dbReference>
<organism evidence="3 4">
    <name type="scientific">Patiriisocius marinistellae</name>
    <dbReference type="NCBI Taxonomy" id="2494560"/>
    <lineage>
        <taxon>Bacteria</taxon>
        <taxon>Pseudomonadati</taxon>
        <taxon>Bacteroidota</taxon>
        <taxon>Flavobacteriia</taxon>
        <taxon>Flavobacteriales</taxon>
        <taxon>Flavobacteriaceae</taxon>
        <taxon>Patiriisocius</taxon>
    </lineage>
</organism>
<dbReference type="PANTHER" id="PTHR46401:SF2">
    <property type="entry name" value="GLYCOSYLTRANSFERASE WBBK-RELATED"/>
    <property type="match status" value="1"/>
</dbReference>
<keyword evidence="4" id="KW-1185">Reference proteome</keyword>
<feature type="domain" description="Glycosyl transferase family 1" evidence="2">
    <location>
        <begin position="176"/>
        <end position="310"/>
    </location>
</feature>
<comment type="caution">
    <text evidence="3">The sequence shown here is derived from an EMBL/GenBank/DDBJ whole genome shotgun (WGS) entry which is preliminary data.</text>
</comment>
<dbReference type="GO" id="GO:0009103">
    <property type="term" value="P:lipopolysaccharide biosynthetic process"/>
    <property type="evidence" value="ECO:0007669"/>
    <property type="project" value="TreeGrafter"/>
</dbReference>
<dbReference type="CDD" id="cd03801">
    <property type="entry name" value="GT4_PimA-like"/>
    <property type="match status" value="1"/>
</dbReference>